<dbReference type="Pfam" id="PF00335">
    <property type="entry name" value="Tetraspanin"/>
    <property type="match status" value="1"/>
</dbReference>
<evidence type="ECO:0000256" key="5">
    <source>
        <dbReference type="ARBA" id="ARBA00023136"/>
    </source>
</evidence>
<evidence type="ECO:0000256" key="6">
    <source>
        <dbReference type="RuleBase" id="RU361218"/>
    </source>
</evidence>
<protein>
    <recommendedName>
        <fullName evidence="6">Tetraspanin</fullName>
    </recommendedName>
</protein>
<name>A0AAW0TAF5_SCYPA</name>
<dbReference type="EMBL" id="JARAKH010000035">
    <property type="protein sequence ID" value="KAK8384465.1"/>
    <property type="molecule type" value="Genomic_DNA"/>
</dbReference>
<dbReference type="InterPro" id="IPR008952">
    <property type="entry name" value="Tetraspanin_EC2_sf"/>
</dbReference>
<feature type="transmembrane region" description="Helical" evidence="6">
    <location>
        <begin position="55"/>
        <end position="75"/>
    </location>
</feature>
<evidence type="ECO:0000256" key="4">
    <source>
        <dbReference type="ARBA" id="ARBA00022989"/>
    </source>
</evidence>
<dbReference type="InterPro" id="IPR000301">
    <property type="entry name" value="Tetraspanin_animals"/>
</dbReference>
<dbReference type="InterPro" id="IPR018503">
    <property type="entry name" value="Tetraspanin_CS"/>
</dbReference>
<evidence type="ECO:0000256" key="3">
    <source>
        <dbReference type="ARBA" id="ARBA00022692"/>
    </source>
</evidence>
<comment type="caution">
    <text evidence="7">The sequence shown here is derived from an EMBL/GenBank/DDBJ whole genome shotgun (WGS) entry which is preliminary data.</text>
</comment>
<dbReference type="AlphaFoldDB" id="A0AAW0TAF5"/>
<evidence type="ECO:0000256" key="1">
    <source>
        <dbReference type="ARBA" id="ARBA00004141"/>
    </source>
</evidence>
<evidence type="ECO:0000313" key="7">
    <source>
        <dbReference type="EMBL" id="KAK8384464.1"/>
    </source>
</evidence>
<keyword evidence="3 6" id="KW-0812">Transmembrane</keyword>
<keyword evidence="4 6" id="KW-1133">Transmembrane helix</keyword>
<gene>
    <name evidence="7" type="ORF">O3P69_009340</name>
</gene>
<dbReference type="PIRSF" id="PIRSF002419">
    <property type="entry name" value="Tetraspanin"/>
    <property type="match status" value="1"/>
</dbReference>
<dbReference type="PRINTS" id="PR00259">
    <property type="entry name" value="TMFOUR"/>
</dbReference>
<feature type="transmembrane region" description="Helical" evidence="6">
    <location>
        <begin position="212"/>
        <end position="235"/>
    </location>
</feature>
<keyword evidence="5 6" id="KW-0472">Membrane</keyword>
<dbReference type="GO" id="GO:0005886">
    <property type="term" value="C:plasma membrane"/>
    <property type="evidence" value="ECO:0007669"/>
    <property type="project" value="TreeGrafter"/>
</dbReference>
<evidence type="ECO:0000313" key="8">
    <source>
        <dbReference type="Proteomes" id="UP001487740"/>
    </source>
</evidence>
<proteinExistence type="inferred from homology"/>
<keyword evidence="8" id="KW-1185">Reference proteome</keyword>
<dbReference type="InterPro" id="IPR018499">
    <property type="entry name" value="Tetraspanin/Peripherin"/>
</dbReference>
<evidence type="ECO:0000256" key="2">
    <source>
        <dbReference type="ARBA" id="ARBA00006840"/>
    </source>
</evidence>
<dbReference type="PANTHER" id="PTHR19282:SF456">
    <property type="entry name" value="CD63 MOLECULE"/>
    <property type="match status" value="1"/>
</dbReference>
<dbReference type="Proteomes" id="UP001487740">
    <property type="component" value="Unassembled WGS sequence"/>
</dbReference>
<dbReference type="PANTHER" id="PTHR19282">
    <property type="entry name" value="TETRASPANIN"/>
    <property type="match status" value="1"/>
</dbReference>
<dbReference type="Gene3D" id="1.10.1450.10">
    <property type="entry name" value="Tetraspanin"/>
    <property type="match status" value="1"/>
</dbReference>
<dbReference type="EMBL" id="JARAKH010000035">
    <property type="protein sequence ID" value="KAK8384464.1"/>
    <property type="molecule type" value="Genomic_DNA"/>
</dbReference>
<dbReference type="SUPFAM" id="SSF48652">
    <property type="entry name" value="Tetraspanin"/>
    <property type="match status" value="1"/>
</dbReference>
<comment type="similarity">
    <text evidence="2 6">Belongs to the tetraspanin (TM4SF) family.</text>
</comment>
<feature type="transmembrane region" description="Helical" evidence="6">
    <location>
        <begin position="12"/>
        <end position="35"/>
    </location>
</feature>
<accession>A0AAW0TAF5</accession>
<dbReference type="PROSITE" id="PS00421">
    <property type="entry name" value="TM4_1"/>
    <property type="match status" value="1"/>
</dbReference>
<feature type="transmembrane region" description="Helical" evidence="6">
    <location>
        <begin position="82"/>
        <end position="106"/>
    </location>
</feature>
<comment type="subcellular location">
    <subcellularLocation>
        <location evidence="1 6">Membrane</location>
        <topology evidence="1 6">Multi-pass membrane protein</topology>
    </subcellularLocation>
</comment>
<sequence>MALDTGMKCIKYLLFIFNLLFVVSGSAVIVVGAVIEAKYGSYLNFMSTYLSAPSVLIAVGVLIFSVGFFGCCGAIKENHCMVVTFSVLLVVIFVVQVVVGAASYIMRSEVESFLRNNMLKSMTTYNKSNEGVYRTWNVIQHDNACCGTDGFRDWENTAFGISVEGVPDDCCKESIQDCGRNVFATGLPNLDPINQEGCFDKLKGDVEENLTILGGVAIGIGFVQLVGVAFACCLAKSLKRQCETV</sequence>
<organism evidence="7 8">
    <name type="scientific">Scylla paramamosain</name>
    <name type="common">Mud crab</name>
    <dbReference type="NCBI Taxonomy" id="85552"/>
    <lineage>
        <taxon>Eukaryota</taxon>
        <taxon>Metazoa</taxon>
        <taxon>Ecdysozoa</taxon>
        <taxon>Arthropoda</taxon>
        <taxon>Crustacea</taxon>
        <taxon>Multicrustacea</taxon>
        <taxon>Malacostraca</taxon>
        <taxon>Eumalacostraca</taxon>
        <taxon>Eucarida</taxon>
        <taxon>Decapoda</taxon>
        <taxon>Pleocyemata</taxon>
        <taxon>Brachyura</taxon>
        <taxon>Eubrachyura</taxon>
        <taxon>Portunoidea</taxon>
        <taxon>Portunidae</taxon>
        <taxon>Portuninae</taxon>
        <taxon>Scylla</taxon>
    </lineage>
</organism>
<reference evidence="7 8" key="1">
    <citation type="submission" date="2023-03" db="EMBL/GenBank/DDBJ databases">
        <title>High-quality genome of Scylla paramamosain provides insights in environmental adaptation.</title>
        <authorList>
            <person name="Zhang L."/>
        </authorList>
    </citation>
    <scope>NUCLEOTIDE SEQUENCE [LARGE SCALE GENOMIC DNA]</scope>
    <source>
        <strain evidence="7">LZ_2023a</strain>
        <tissue evidence="7">Muscle</tissue>
    </source>
</reference>